<accession>A0A1W9HZM6</accession>
<name>A0A1W9HZM6_9HYPH</name>
<dbReference type="EMBL" id="LWDL01000012">
    <property type="protein sequence ID" value="OQW52671.1"/>
    <property type="molecule type" value="Genomic_DNA"/>
</dbReference>
<reference evidence="1 2" key="1">
    <citation type="journal article" date="2017" name="Water Res.">
        <title>Comammox in drinking water systems.</title>
        <authorList>
            <person name="Wang Y."/>
            <person name="Ma L."/>
            <person name="Mao Y."/>
            <person name="Jiang X."/>
            <person name="Xia Y."/>
            <person name="Yu K."/>
            <person name="Li B."/>
            <person name="Zhang T."/>
        </authorList>
    </citation>
    <scope>NUCLEOTIDE SEQUENCE [LARGE SCALE GENOMIC DNA]</scope>
    <source>
        <strain evidence="1">SG_bin8</strain>
    </source>
</reference>
<evidence type="ECO:0000313" key="2">
    <source>
        <dbReference type="Proteomes" id="UP000192872"/>
    </source>
</evidence>
<gene>
    <name evidence="1" type="ORF">A4S15_07575</name>
</gene>
<dbReference type="STRING" id="1827387.A4S15_07575"/>
<sequence>MSTPSLQSHIHCDFETDGPDIVSIILINRGAETLPPFCVVAVQTNAAGQIFPRRLDTIIDMQPNVPFRFDFSRAVGGHIEVRFADAGLVNVSGALSDNILQFPSRH</sequence>
<evidence type="ECO:0000313" key="1">
    <source>
        <dbReference type="EMBL" id="OQW52671.1"/>
    </source>
</evidence>
<comment type="caution">
    <text evidence="1">The sequence shown here is derived from an EMBL/GenBank/DDBJ whole genome shotgun (WGS) entry which is preliminary data.</text>
</comment>
<dbReference type="Proteomes" id="UP000192872">
    <property type="component" value="Unassembled WGS sequence"/>
</dbReference>
<protein>
    <submittedName>
        <fullName evidence="1">Uncharacterized protein</fullName>
    </submittedName>
</protein>
<dbReference type="RefSeq" id="WP_376800384.1">
    <property type="nucleotide sequence ID" value="NZ_DBNB01000037.1"/>
</dbReference>
<proteinExistence type="predicted"/>
<dbReference type="AlphaFoldDB" id="A0A1W9HZM6"/>
<organism evidence="1 2">
    <name type="scientific">Candidatus Raskinella chloraquaticus</name>
    <dbReference type="NCBI Taxonomy" id="1951219"/>
    <lineage>
        <taxon>Bacteria</taxon>
        <taxon>Pseudomonadati</taxon>
        <taxon>Pseudomonadota</taxon>
        <taxon>Alphaproteobacteria</taxon>
        <taxon>Hyphomicrobiales</taxon>
        <taxon>Phreatobacteraceae</taxon>
        <taxon>Candidatus Raskinella</taxon>
    </lineage>
</organism>